<name>A0A5B9Y5X3_9MOLU</name>
<dbReference type="AlphaFoldDB" id="A0A5B9Y5X3"/>
<keyword evidence="3" id="KW-1185">Reference proteome</keyword>
<feature type="transmembrane region" description="Helical" evidence="1">
    <location>
        <begin position="177"/>
        <end position="202"/>
    </location>
</feature>
<feature type="transmembrane region" description="Helical" evidence="1">
    <location>
        <begin position="52"/>
        <end position="77"/>
    </location>
</feature>
<keyword evidence="1" id="KW-1133">Transmembrane helix</keyword>
<evidence type="ECO:0000313" key="3">
    <source>
        <dbReference type="Proteomes" id="UP000323144"/>
    </source>
</evidence>
<protein>
    <submittedName>
        <fullName evidence="2">Uncharacterized protein</fullName>
    </submittedName>
</protein>
<evidence type="ECO:0000313" key="2">
    <source>
        <dbReference type="EMBL" id="QEH62203.1"/>
    </source>
</evidence>
<feature type="transmembrane region" description="Helical" evidence="1">
    <location>
        <begin position="111"/>
        <end position="132"/>
    </location>
</feature>
<keyword evidence="1" id="KW-0472">Membrane</keyword>
<accession>A0A5B9Y5X3</accession>
<proteinExistence type="predicted"/>
<dbReference type="Proteomes" id="UP000323144">
    <property type="component" value="Chromosome"/>
</dbReference>
<feature type="transmembrane region" description="Helical" evidence="1">
    <location>
        <begin position="147"/>
        <end position="171"/>
    </location>
</feature>
<feature type="transmembrane region" description="Helical" evidence="1">
    <location>
        <begin position="84"/>
        <end position="105"/>
    </location>
</feature>
<evidence type="ECO:0000256" key="1">
    <source>
        <dbReference type="SAM" id="Phobius"/>
    </source>
</evidence>
<dbReference type="KEGG" id="schi:SCHIN_v1c10100"/>
<feature type="transmembrane region" description="Helical" evidence="1">
    <location>
        <begin position="222"/>
        <end position="244"/>
    </location>
</feature>
<dbReference type="EMBL" id="CP043026">
    <property type="protein sequence ID" value="QEH62203.1"/>
    <property type="molecule type" value="Genomic_DNA"/>
</dbReference>
<gene>
    <name evidence="2" type="ORF">SCHIN_v1c10100</name>
</gene>
<sequence>MKNWKEIKGVYISLFVVTIVSLLVSLFLSYFYNATNLIVNSNFDQKSKLYQISYLVLNVTSLVLLFLGSVLGVFVFIFKKPIILKINLATIIMGALVANSFNLFHKQGWLLVEYLFDMAIIILSCVIICNLLKNKQIDFKDKFKNDYLMLATFIILVLLVAMFIFNVYNIVTTRFGIIGIVYFVLWFMVCIASMVLSVFYIIKQKDVIFYTLVSLVYLSIQLEPFILFLGVAMSTFTIFGFIFINQTLENKEEKQEVKND</sequence>
<keyword evidence="1" id="KW-0812">Transmembrane</keyword>
<reference evidence="2 3" key="1">
    <citation type="submission" date="2019-08" db="EMBL/GenBank/DDBJ databases">
        <title>Complete genome sequence of Spiroplasma chinense CCH (DSM 19755).</title>
        <authorList>
            <person name="Shen H.-Y."/>
            <person name="Lin Y.-C."/>
            <person name="Chou L."/>
            <person name="Kuo C.-H."/>
        </authorList>
    </citation>
    <scope>NUCLEOTIDE SEQUENCE [LARGE SCALE GENOMIC DNA]</scope>
    <source>
        <strain evidence="2 3">CCH</strain>
    </source>
</reference>
<feature type="transmembrane region" description="Helical" evidence="1">
    <location>
        <begin position="12"/>
        <end position="32"/>
    </location>
</feature>
<organism evidence="2 3">
    <name type="scientific">Spiroplasma chinense</name>
    <dbReference type="NCBI Taxonomy" id="216932"/>
    <lineage>
        <taxon>Bacteria</taxon>
        <taxon>Bacillati</taxon>
        <taxon>Mycoplasmatota</taxon>
        <taxon>Mollicutes</taxon>
        <taxon>Entomoplasmatales</taxon>
        <taxon>Spiroplasmataceae</taxon>
        <taxon>Spiroplasma</taxon>
    </lineage>
</organism>
<dbReference type="RefSeq" id="WP_166508569.1">
    <property type="nucleotide sequence ID" value="NZ_CP043026.1"/>
</dbReference>